<name>A0ABW1JF42_9ACTN</name>
<evidence type="ECO:0000313" key="2">
    <source>
        <dbReference type="Proteomes" id="UP001596189"/>
    </source>
</evidence>
<comment type="caution">
    <text evidence="1">The sequence shown here is derived from an EMBL/GenBank/DDBJ whole genome shotgun (WGS) entry which is preliminary data.</text>
</comment>
<dbReference type="Proteomes" id="UP001596189">
    <property type="component" value="Unassembled WGS sequence"/>
</dbReference>
<reference evidence="2" key="1">
    <citation type="journal article" date="2019" name="Int. J. Syst. Evol. Microbiol.">
        <title>The Global Catalogue of Microorganisms (GCM) 10K type strain sequencing project: providing services to taxonomists for standard genome sequencing and annotation.</title>
        <authorList>
            <consortium name="The Broad Institute Genomics Platform"/>
            <consortium name="The Broad Institute Genome Sequencing Center for Infectious Disease"/>
            <person name="Wu L."/>
            <person name="Ma J."/>
        </authorList>
    </citation>
    <scope>NUCLEOTIDE SEQUENCE [LARGE SCALE GENOMIC DNA]</scope>
    <source>
        <strain evidence="2">KACC 14249</strain>
    </source>
</reference>
<dbReference type="Pfam" id="PF00378">
    <property type="entry name" value="ECH_1"/>
    <property type="match status" value="1"/>
</dbReference>
<protein>
    <submittedName>
        <fullName evidence="1">Enoyl-CoA hydratase/isomerase family protein</fullName>
    </submittedName>
</protein>
<dbReference type="Gene3D" id="3.90.226.10">
    <property type="entry name" value="2-enoyl-CoA Hydratase, Chain A, domain 1"/>
    <property type="match status" value="1"/>
</dbReference>
<dbReference type="PANTHER" id="PTHR11941">
    <property type="entry name" value="ENOYL-COA HYDRATASE-RELATED"/>
    <property type="match status" value="1"/>
</dbReference>
<dbReference type="InterPro" id="IPR029045">
    <property type="entry name" value="ClpP/crotonase-like_dom_sf"/>
</dbReference>
<sequence length="261" mass="27835">MAVVQVFLDDFLAELVIDNPPLNLVDLTVVDELEQRLGDIENWVASGECRALILRAEGRIFCAGVDVHHFLGHDAESGTRHIARHLALTHRLEALAIPTLAAVHGLCLTIGFELSLGCDLLWAADTARFGLVESTVGLTPGAGGTQRVAVRAGHARAAELVYTGDQYPAATLMEWGVVSRVVPRETLLDEARAFAQRLAHGPTLAISAAKSILLTTQRNGADAADEMTAGLVGQLLTTDDLQDGVRSLLDNGPGRAVFHGR</sequence>
<proteinExistence type="predicted"/>
<accession>A0ABW1JF42</accession>
<dbReference type="CDD" id="cd06558">
    <property type="entry name" value="crotonase-like"/>
    <property type="match status" value="1"/>
</dbReference>
<dbReference type="PANTHER" id="PTHR11941:SF54">
    <property type="entry name" value="ENOYL-COA HYDRATASE, MITOCHONDRIAL"/>
    <property type="match status" value="1"/>
</dbReference>
<dbReference type="RefSeq" id="WP_345716234.1">
    <property type="nucleotide sequence ID" value="NZ_BAABFP010000004.1"/>
</dbReference>
<evidence type="ECO:0000313" key="1">
    <source>
        <dbReference type="EMBL" id="MFC6007434.1"/>
    </source>
</evidence>
<dbReference type="SUPFAM" id="SSF52096">
    <property type="entry name" value="ClpP/crotonase"/>
    <property type="match status" value="1"/>
</dbReference>
<organism evidence="1 2">
    <name type="scientific">Angustibacter luteus</name>
    <dbReference type="NCBI Taxonomy" id="658456"/>
    <lineage>
        <taxon>Bacteria</taxon>
        <taxon>Bacillati</taxon>
        <taxon>Actinomycetota</taxon>
        <taxon>Actinomycetes</taxon>
        <taxon>Kineosporiales</taxon>
        <taxon>Kineosporiaceae</taxon>
    </lineage>
</organism>
<dbReference type="InterPro" id="IPR001753">
    <property type="entry name" value="Enoyl-CoA_hydra/iso"/>
</dbReference>
<keyword evidence="2" id="KW-1185">Reference proteome</keyword>
<gene>
    <name evidence="1" type="ORF">ACFQDO_09870</name>
</gene>
<dbReference type="EMBL" id="JBHSRD010000003">
    <property type="protein sequence ID" value="MFC6007434.1"/>
    <property type="molecule type" value="Genomic_DNA"/>
</dbReference>